<dbReference type="RefSeq" id="WP_160363536.1">
    <property type="nucleotide sequence ID" value="NZ_JACEIB010000003.1"/>
</dbReference>
<keyword evidence="6" id="KW-0411">Iron-sulfur</keyword>
<dbReference type="GO" id="GO:0051537">
    <property type="term" value="F:2 iron, 2 sulfur cluster binding"/>
    <property type="evidence" value="ECO:0007669"/>
    <property type="project" value="UniProtKB-KW"/>
</dbReference>
<dbReference type="PANTHER" id="PTHR43756:SF5">
    <property type="entry name" value="CHOLINE MONOOXYGENASE, CHLOROPLASTIC"/>
    <property type="match status" value="1"/>
</dbReference>
<evidence type="ECO:0000256" key="3">
    <source>
        <dbReference type="ARBA" id="ARBA00022723"/>
    </source>
</evidence>
<dbReference type="Proteomes" id="UP000570166">
    <property type="component" value="Unassembled WGS sequence"/>
</dbReference>
<evidence type="ECO:0000313" key="9">
    <source>
        <dbReference type="EMBL" id="MBA2933735.1"/>
    </source>
</evidence>
<organism evidence="9 10">
    <name type="scientific">Sphingomonas chungangi</name>
    <dbReference type="NCBI Taxonomy" id="2683589"/>
    <lineage>
        <taxon>Bacteria</taxon>
        <taxon>Pseudomonadati</taxon>
        <taxon>Pseudomonadota</taxon>
        <taxon>Alphaproteobacteria</taxon>
        <taxon>Sphingomonadales</taxon>
        <taxon>Sphingomonadaceae</taxon>
        <taxon>Sphingomonas</taxon>
    </lineage>
</organism>
<keyword evidence="5" id="KW-0408">Iron</keyword>
<comment type="cofactor">
    <cofactor evidence="1">
        <name>Fe cation</name>
        <dbReference type="ChEBI" id="CHEBI:24875"/>
    </cofactor>
</comment>
<dbReference type="Pfam" id="PF00848">
    <property type="entry name" value="Ring_hydroxyl_A"/>
    <property type="match status" value="1"/>
</dbReference>
<evidence type="ECO:0000256" key="4">
    <source>
        <dbReference type="ARBA" id="ARBA00023002"/>
    </source>
</evidence>
<dbReference type="AlphaFoldDB" id="A0A838L4W6"/>
<evidence type="ECO:0000256" key="7">
    <source>
        <dbReference type="ARBA" id="ARBA00023027"/>
    </source>
</evidence>
<keyword evidence="7" id="KW-0520">NAD</keyword>
<keyword evidence="4" id="KW-0560">Oxidoreductase</keyword>
<dbReference type="PROSITE" id="PS00570">
    <property type="entry name" value="RING_HYDROXYL_ALPHA"/>
    <property type="match status" value="1"/>
</dbReference>
<dbReference type="Gene3D" id="3.90.380.10">
    <property type="entry name" value="Naphthalene 1,2-dioxygenase Alpha Subunit, Chain A, domain 1"/>
    <property type="match status" value="2"/>
</dbReference>
<accession>A0A838L4W6</accession>
<sequence>MDIADSKVALDSDVADRLVDYIRADGTDQAESELHVPIAHFIDPDRAAAEIALLKRMPLIVAHVSELKEPGDFLTREVLGIALLLVRKADGSIAAYHNMCRHRGGRVEQREGGRKPIFMCRYHGWSYKAEDGALHSVPYEATFGPIDYACNGLHRFRAEVRHGMIYVRLADGDGTPIADYLGAEVDAQLDPWKLEDTIIYLDKTFTLPVNWKLVMDGAIDSLHPQFLHPKPGGVGSRVVTNVAVFKEFGRHGKLFQPRAKLRTLIKAGDPPASSSKYVSSLLMVYPNAMFIGAPDHTEAWTVWPSLTNPGESTIRIRFFVRPEILTPEMEARINLSWDVLREAATEEDWPMEVWIQENALARPQGHFRYGRNEKSAQHLHRQLAKDLDA</sequence>
<comment type="caution">
    <text evidence="9">The sequence shown here is derived from an EMBL/GenBank/DDBJ whole genome shotgun (WGS) entry which is preliminary data.</text>
</comment>
<dbReference type="PRINTS" id="PR00090">
    <property type="entry name" value="RNGDIOXGNASE"/>
</dbReference>
<evidence type="ECO:0000256" key="5">
    <source>
        <dbReference type="ARBA" id="ARBA00023004"/>
    </source>
</evidence>
<dbReference type="PROSITE" id="PS51296">
    <property type="entry name" value="RIESKE"/>
    <property type="match status" value="1"/>
</dbReference>
<name>A0A838L4W6_9SPHN</name>
<dbReference type="InterPro" id="IPR001663">
    <property type="entry name" value="Rng_hydr_dOase-A"/>
</dbReference>
<keyword evidence="2" id="KW-0001">2Fe-2S</keyword>
<dbReference type="CDD" id="cd03469">
    <property type="entry name" value="Rieske_RO_Alpha_N"/>
    <property type="match status" value="1"/>
</dbReference>
<dbReference type="PANTHER" id="PTHR43756">
    <property type="entry name" value="CHOLINE MONOOXYGENASE, CHLOROPLASTIC"/>
    <property type="match status" value="1"/>
</dbReference>
<dbReference type="Gene3D" id="2.102.10.10">
    <property type="entry name" value="Rieske [2Fe-2S] iron-sulphur domain"/>
    <property type="match status" value="1"/>
</dbReference>
<keyword evidence="10" id="KW-1185">Reference proteome</keyword>
<evidence type="ECO:0000313" key="10">
    <source>
        <dbReference type="Proteomes" id="UP000570166"/>
    </source>
</evidence>
<dbReference type="SUPFAM" id="SSF55961">
    <property type="entry name" value="Bet v1-like"/>
    <property type="match status" value="1"/>
</dbReference>
<evidence type="ECO:0000256" key="1">
    <source>
        <dbReference type="ARBA" id="ARBA00001962"/>
    </source>
</evidence>
<evidence type="ECO:0000259" key="8">
    <source>
        <dbReference type="PROSITE" id="PS51296"/>
    </source>
</evidence>
<dbReference type="GO" id="GO:0005506">
    <property type="term" value="F:iron ion binding"/>
    <property type="evidence" value="ECO:0007669"/>
    <property type="project" value="InterPro"/>
</dbReference>
<feature type="domain" description="Rieske" evidence="8">
    <location>
        <begin position="59"/>
        <end position="167"/>
    </location>
</feature>
<evidence type="ECO:0000256" key="6">
    <source>
        <dbReference type="ARBA" id="ARBA00023014"/>
    </source>
</evidence>
<proteinExistence type="predicted"/>
<gene>
    <name evidence="9" type="ORF">HZF05_06440</name>
</gene>
<dbReference type="EMBL" id="JACEIB010000003">
    <property type="protein sequence ID" value="MBA2933735.1"/>
    <property type="molecule type" value="Genomic_DNA"/>
</dbReference>
<dbReference type="Pfam" id="PF00355">
    <property type="entry name" value="Rieske"/>
    <property type="match status" value="1"/>
</dbReference>
<reference evidence="9 10" key="1">
    <citation type="submission" date="2020-07" db="EMBL/GenBank/DDBJ databases">
        <authorList>
            <person name="Sun Q."/>
        </authorList>
    </citation>
    <scope>NUCLEOTIDE SEQUENCE [LARGE SCALE GENOMIC DNA]</scope>
    <source>
        <strain evidence="9 10">CGMCC 1.13654</strain>
    </source>
</reference>
<dbReference type="GO" id="GO:0051213">
    <property type="term" value="F:dioxygenase activity"/>
    <property type="evidence" value="ECO:0007669"/>
    <property type="project" value="UniProtKB-KW"/>
</dbReference>
<dbReference type="SUPFAM" id="SSF50022">
    <property type="entry name" value="ISP domain"/>
    <property type="match status" value="1"/>
</dbReference>
<dbReference type="InterPro" id="IPR017941">
    <property type="entry name" value="Rieske_2Fe-2S"/>
</dbReference>
<keyword evidence="3" id="KW-0479">Metal-binding</keyword>
<protein>
    <submittedName>
        <fullName evidence="9">Aromatic ring-hydroxylating dioxygenase subunit alpha</fullName>
    </submittedName>
</protein>
<evidence type="ECO:0000256" key="2">
    <source>
        <dbReference type="ARBA" id="ARBA00022714"/>
    </source>
</evidence>
<dbReference type="InterPro" id="IPR036922">
    <property type="entry name" value="Rieske_2Fe-2S_sf"/>
</dbReference>
<dbReference type="InterPro" id="IPR015881">
    <property type="entry name" value="ARHD_Rieske_2Fe_2S"/>
</dbReference>
<keyword evidence="9" id="KW-0223">Dioxygenase</keyword>
<dbReference type="InterPro" id="IPR015879">
    <property type="entry name" value="Ring_hydroxy_dOase_asu_C_dom"/>
</dbReference>